<name>A0A1H5LKB7_PSEAG</name>
<dbReference type="SUPFAM" id="SSF81606">
    <property type="entry name" value="PP2C-like"/>
    <property type="match status" value="1"/>
</dbReference>
<dbReference type="RefSeq" id="WP_090387955.1">
    <property type="nucleotide sequence ID" value="NZ_FNSC01000002.1"/>
</dbReference>
<dbReference type="PANTHER" id="PTHR13832">
    <property type="entry name" value="PROTEIN PHOSPHATASE 2C"/>
    <property type="match status" value="1"/>
</dbReference>
<dbReference type="STRING" id="53406.SAMN05421553_5069"/>
<dbReference type="Pfam" id="PF13672">
    <property type="entry name" value="PP2C_2"/>
    <property type="match status" value="1"/>
</dbReference>
<accession>A0A1H5LKB7</accession>
<evidence type="ECO:0000313" key="2">
    <source>
        <dbReference type="EMBL" id="SEE76977.1"/>
    </source>
</evidence>
<protein>
    <submittedName>
        <fullName evidence="2">Protein phosphatase</fullName>
    </submittedName>
</protein>
<dbReference type="SMART" id="SM00331">
    <property type="entry name" value="PP2C_SIG"/>
    <property type="match status" value="1"/>
</dbReference>
<dbReference type="GO" id="GO:0004722">
    <property type="term" value="F:protein serine/threonine phosphatase activity"/>
    <property type="evidence" value="ECO:0007669"/>
    <property type="project" value="InterPro"/>
</dbReference>
<dbReference type="InterPro" id="IPR036457">
    <property type="entry name" value="PPM-type-like_dom_sf"/>
</dbReference>
<dbReference type="Gene3D" id="3.60.40.10">
    <property type="entry name" value="PPM-type phosphatase domain"/>
    <property type="match status" value="1"/>
</dbReference>
<dbReference type="OrthoDB" id="9801841at2"/>
<dbReference type="InterPro" id="IPR001932">
    <property type="entry name" value="PPM-type_phosphatase-like_dom"/>
</dbReference>
<sequence length="257" mass="27345">MEQALIYAGQSVPGRVRGHNEDALLCCSQLNLWAIADGMGGHQCGEVASALALQALQTACAEGQELLDAVHAANRAILSVARADEQRGMGTTLVAARFAGAAFSIAWVGDSRAYRVSAGHIERLTHDHSWVQTMIDAGQMSVEVARSHPQRNVILQCLGRDDQPLQVGMLQGSLSEHELLLLCSDGLTGELEDAQIQQLCSNAQTLDELVEQLLAQANAMGGKDNISCIVLGLDAAAPSVEAKPRGLLSRLFTSRKP</sequence>
<evidence type="ECO:0000313" key="3">
    <source>
        <dbReference type="Proteomes" id="UP000242849"/>
    </source>
</evidence>
<organism evidence="2 3">
    <name type="scientific">Pseudomonas anguilliseptica</name>
    <dbReference type="NCBI Taxonomy" id="53406"/>
    <lineage>
        <taxon>Bacteria</taxon>
        <taxon>Pseudomonadati</taxon>
        <taxon>Pseudomonadota</taxon>
        <taxon>Gammaproteobacteria</taxon>
        <taxon>Pseudomonadales</taxon>
        <taxon>Pseudomonadaceae</taxon>
        <taxon>Pseudomonas</taxon>
    </lineage>
</organism>
<dbReference type="EMBL" id="FNSC01000002">
    <property type="protein sequence ID" value="SEE76977.1"/>
    <property type="molecule type" value="Genomic_DNA"/>
</dbReference>
<dbReference type="CDD" id="cd00143">
    <property type="entry name" value="PP2Cc"/>
    <property type="match status" value="1"/>
</dbReference>
<dbReference type="InterPro" id="IPR015655">
    <property type="entry name" value="PP2C"/>
</dbReference>
<evidence type="ECO:0000259" key="1">
    <source>
        <dbReference type="PROSITE" id="PS51746"/>
    </source>
</evidence>
<proteinExistence type="predicted"/>
<dbReference type="Proteomes" id="UP000242849">
    <property type="component" value="Unassembled WGS sequence"/>
</dbReference>
<gene>
    <name evidence="2" type="ORF">SAMN05421553_5069</name>
</gene>
<dbReference type="SMART" id="SM00332">
    <property type="entry name" value="PP2Cc"/>
    <property type="match status" value="1"/>
</dbReference>
<keyword evidence="3" id="KW-1185">Reference proteome</keyword>
<dbReference type="PROSITE" id="PS51746">
    <property type="entry name" value="PPM_2"/>
    <property type="match status" value="1"/>
</dbReference>
<feature type="domain" description="PPM-type phosphatase" evidence="1">
    <location>
        <begin position="6"/>
        <end position="233"/>
    </location>
</feature>
<reference evidence="3" key="1">
    <citation type="submission" date="2016-10" db="EMBL/GenBank/DDBJ databases">
        <authorList>
            <person name="Varghese N."/>
            <person name="Submissions S."/>
        </authorList>
    </citation>
    <scope>NUCLEOTIDE SEQUENCE [LARGE SCALE GENOMIC DNA]</scope>
    <source>
        <strain evidence="3">DSM 12111</strain>
    </source>
</reference>
<dbReference type="PANTHER" id="PTHR13832:SF827">
    <property type="entry name" value="PROTEIN PHOSPHATASE 1L"/>
    <property type="match status" value="1"/>
</dbReference>
<dbReference type="AlphaFoldDB" id="A0A1H5LKB7"/>